<evidence type="ECO:0000313" key="2">
    <source>
        <dbReference type="EMBL" id="ORY58117.1"/>
    </source>
</evidence>
<dbReference type="GeneID" id="63777411"/>
<evidence type="ECO:0000313" key="3">
    <source>
        <dbReference type="Proteomes" id="UP000193689"/>
    </source>
</evidence>
<dbReference type="EMBL" id="MCFJ01000017">
    <property type="protein sequence ID" value="ORY58117.1"/>
    <property type="molecule type" value="Genomic_DNA"/>
</dbReference>
<accession>A0A1Y2DFZ1</accession>
<protein>
    <submittedName>
        <fullName evidence="2">Uncharacterized protein</fullName>
    </submittedName>
</protein>
<sequence length="150" mass="17163">MNDDRLPSSRRAKACRLAWRDQVLAVFDTNPRTSHPASRARRKGINASEYQSLSRITLGLAAMTSAATVAALVVRLSTRICLVSILADEDSILLKRVREVAVLCFLLDYYLIVLWTVEAVMSRDILYALWKCYDWDNVTIVLSWRWRLAM</sequence>
<dbReference type="Proteomes" id="UP000193689">
    <property type="component" value="Unassembled WGS sequence"/>
</dbReference>
<keyword evidence="1" id="KW-1133">Transmembrane helix</keyword>
<evidence type="ECO:0000256" key="1">
    <source>
        <dbReference type="SAM" id="Phobius"/>
    </source>
</evidence>
<dbReference type="RefSeq" id="XP_040711152.1">
    <property type="nucleotide sequence ID" value="XM_040861199.1"/>
</dbReference>
<keyword evidence="3" id="KW-1185">Reference proteome</keyword>
<keyword evidence="1" id="KW-0812">Transmembrane</keyword>
<feature type="transmembrane region" description="Helical" evidence="1">
    <location>
        <begin position="56"/>
        <end position="76"/>
    </location>
</feature>
<organism evidence="2 3">
    <name type="scientific">Pseudomassariella vexata</name>
    <dbReference type="NCBI Taxonomy" id="1141098"/>
    <lineage>
        <taxon>Eukaryota</taxon>
        <taxon>Fungi</taxon>
        <taxon>Dikarya</taxon>
        <taxon>Ascomycota</taxon>
        <taxon>Pezizomycotina</taxon>
        <taxon>Sordariomycetes</taxon>
        <taxon>Xylariomycetidae</taxon>
        <taxon>Amphisphaeriales</taxon>
        <taxon>Pseudomassariaceae</taxon>
        <taxon>Pseudomassariella</taxon>
    </lineage>
</organism>
<dbReference type="InParanoid" id="A0A1Y2DFZ1"/>
<reference evidence="2 3" key="1">
    <citation type="submission" date="2016-07" db="EMBL/GenBank/DDBJ databases">
        <title>Pervasive Adenine N6-methylation of Active Genes in Fungi.</title>
        <authorList>
            <consortium name="DOE Joint Genome Institute"/>
            <person name="Mondo S.J."/>
            <person name="Dannebaum R.O."/>
            <person name="Kuo R.C."/>
            <person name="Labutti K."/>
            <person name="Haridas S."/>
            <person name="Kuo A."/>
            <person name="Salamov A."/>
            <person name="Ahrendt S.R."/>
            <person name="Lipzen A."/>
            <person name="Sullivan W."/>
            <person name="Andreopoulos W.B."/>
            <person name="Clum A."/>
            <person name="Lindquist E."/>
            <person name="Daum C."/>
            <person name="Ramamoorthy G.K."/>
            <person name="Gryganskyi A."/>
            <person name="Culley D."/>
            <person name="Magnuson J.K."/>
            <person name="James T.Y."/>
            <person name="O'Malley M.A."/>
            <person name="Stajich J.E."/>
            <person name="Spatafora J.W."/>
            <person name="Visel A."/>
            <person name="Grigoriev I.V."/>
        </authorList>
    </citation>
    <scope>NUCLEOTIDE SEQUENCE [LARGE SCALE GENOMIC DNA]</scope>
    <source>
        <strain evidence="2 3">CBS 129021</strain>
    </source>
</reference>
<dbReference type="AlphaFoldDB" id="A0A1Y2DFZ1"/>
<name>A0A1Y2DFZ1_9PEZI</name>
<comment type="caution">
    <text evidence="2">The sequence shown here is derived from an EMBL/GenBank/DDBJ whole genome shotgun (WGS) entry which is preliminary data.</text>
</comment>
<proteinExistence type="predicted"/>
<keyword evidence="1" id="KW-0472">Membrane</keyword>
<feature type="transmembrane region" description="Helical" evidence="1">
    <location>
        <begin position="97"/>
        <end position="117"/>
    </location>
</feature>
<gene>
    <name evidence="2" type="ORF">BCR38DRAFT_448072</name>
</gene>